<reference evidence="5" key="1">
    <citation type="submission" date="2018-06" db="EMBL/GenBank/DDBJ databases">
        <authorList>
            <person name="Zhirakovskaya E."/>
        </authorList>
    </citation>
    <scope>NUCLEOTIDE SEQUENCE</scope>
</reference>
<dbReference type="GO" id="GO:0003700">
    <property type="term" value="F:DNA-binding transcription factor activity"/>
    <property type="evidence" value="ECO:0007669"/>
    <property type="project" value="InterPro"/>
</dbReference>
<dbReference type="EMBL" id="UOEF01000088">
    <property type="protein sequence ID" value="VAV89909.1"/>
    <property type="molecule type" value="Genomic_DNA"/>
</dbReference>
<dbReference type="PROSITE" id="PS50937">
    <property type="entry name" value="HTH_MERR_2"/>
    <property type="match status" value="1"/>
</dbReference>
<organism evidence="5">
    <name type="scientific">hydrothermal vent metagenome</name>
    <dbReference type="NCBI Taxonomy" id="652676"/>
    <lineage>
        <taxon>unclassified sequences</taxon>
        <taxon>metagenomes</taxon>
        <taxon>ecological metagenomes</taxon>
    </lineage>
</organism>
<gene>
    <name evidence="5" type="ORF">MNBD_ALPHA04-1925</name>
</gene>
<name>A0A3B0RD59_9ZZZZ</name>
<dbReference type="GO" id="GO:0003677">
    <property type="term" value="F:DNA binding"/>
    <property type="evidence" value="ECO:0007669"/>
    <property type="project" value="UniProtKB-KW"/>
</dbReference>
<evidence type="ECO:0000256" key="2">
    <source>
        <dbReference type="ARBA" id="ARBA00023125"/>
    </source>
</evidence>
<sequence length="136" mass="15237">MATITIGKLAKSCGVNIDTIRYYERRKLLFPVERTAAGYRKYSTDSIERLGFVRTAQGLGFTLKEIKGLLEITEDPNADCADIRAMARQKLAEIEPRIADLKKIKAALEELSEFCPGKGHGLNDCTILRYFYGTEA</sequence>
<protein>
    <recommendedName>
        <fullName evidence="4">HTH merR-type domain-containing protein</fullName>
    </recommendedName>
</protein>
<dbReference type="PRINTS" id="PR00040">
    <property type="entry name" value="HTHMERR"/>
</dbReference>
<dbReference type="SMART" id="SM00422">
    <property type="entry name" value="HTH_MERR"/>
    <property type="match status" value="1"/>
</dbReference>
<dbReference type="Gene3D" id="1.10.1660.10">
    <property type="match status" value="1"/>
</dbReference>
<evidence type="ECO:0000259" key="4">
    <source>
        <dbReference type="PROSITE" id="PS50937"/>
    </source>
</evidence>
<dbReference type="InterPro" id="IPR015358">
    <property type="entry name" value="Tscrpt_reg_MerR_DNA-bd"/>
</dbReference>
<evidence type="ECO:0000256" key="3">
    <source>
        <dbReference type="ARBA" id="ARBA00023163"/>
    </source>
</evidence>
<dbReference type="PANTHER" id="PTHR30204">
    <property type="entry name" value="REDOX-CYCLING DRUG-SENSING TRANSCRIPTIONAL ACTIVATOR SOXR"/>
    <property type="match status" value="1"/>
</dbReference>
<dbReference type="InterPro" id="IPR009061">
    <property type="entry name" value="DNA-bd_dom_put_sf"/>
</dbReference>
<dbReference type="InterPro" id="IPR047057">
    <property type="entry name" value="MerR_fam"/>
</dbReference>
<dbReference type="PANTHER" id="PTHR30204:SF92">
    <property type="entry name" value="HTH-TYPE TRANSCRIPTIONAL REGULATOR ZNTR"/>
    <property type="match status" value="1"/>
</dbReference>
<accession>A0A3B0RD59</accession>
<keyword evidence="2" id="KW-0238">DNA-binding</keyword>
<dbReference type="AlphaFoldDB" id="A0A3B0RD59"/>
<dbReference type="InterPro" id="IPR000551">
    <property type="entry name" value="MerR-type_HTH_dom"/>
</dbReference>
<dbReference type="Pfam" id="PF09278">
    <property type="entry name" value="MerR-DNA-bind"/>
    <property type="match status" value="1"/>
</dbReference>
<dbReference type="Pfam" id="PF00376">
    <property type="entry name" value="MerR"/>
    <property type="match status" value="1"/>
</dbReference>
<proteinExistence type="predicted"/>
<evidence type="ECO:0000313" key="5">
    <source>
        <dbReference type="EMBL" id="VAV89909.1"/>
    </source>
</evidence>
<feature type="domain" description="HTH merR-type" evidence="4">
    <location>
        <begin position="3"/>
        <end position="72"/>
    </location>
</feature>
<evidence type="ECO:0000256" key="1">
    <source>
        <dbReference type="ARBA" id="ARBA00023015"/>
    </source>
</evidence>
<keyword evidence="3" id="KW-0804">Transcription</keyword>
<keyword evidence="1" id="KW-0805">Transcription regulation</keyword>
<dbReference type="SUPFAM" id="SSF46955">
    <property type="entry name" value="Putative DNA-binding domain"/>
    <property type="match status" value="1"/>
</dbReference>